<name>A0A8J6B873_ELECQ</name>
<comment type="similarity">
    <text evidence="2 11">Belongs to the G-protein coupled receptor T2R family.</text>
</comment>
<evidence type="ECO:0000256" key="4">
    <source>
        <dbReference type="ARBA" id="ARBA00022606"/>
    </source>
</evidence>
<evidence type="ECO:0000256" key="1">
    <source>
        <dbReference type="ARBA" id="ARBA00004141"/>
    </source>
</evidence>
<feature type="transmembrane region" description="Helical" evidence="13">
    <location>
        <begin position="204"/>
        <end position="224"/>
    </location>
</feature>
<dbReference type="GO" id="GO:0033038">
    <property type="term" value="F:bitter taste receptor activity"/>
    <property type="evidence" value="ECO:0007669"/>
    <property type="project" value="InterPro"/>
</dbReference>
<evidence type="ECO:0000256" key="9">
    <source>
        <dbReference type="ARBA" id="ARBA00023170"/>
    </source>
</evidence>
<protein>
    <recommendedName>
        <fullName evidence="12">Taste receptor type 2</fullName>
    </recommendedName>
</protein>
<evidence type="ECO:0000256" key="8">
    <source>
        <dbReference type="ARBA" id="ARBA00023136"/>
    </source>
</evidence>
<sequence length="261" mass="30379">MCTQCGDTLYIFLYTFRLKSLNSLIPLLVIFFANIFFSYANFWLTSLLSVVFCLKISNFHSRLFLYLKGMIAHRTVYFIGASVLLSAFTCLMSFSVVTSDVMKGVTYNTTIHNLSMSCSNMHYVYTYTIGAFFPLLFYCISTIFLFASLYHHTTKMKMSSNLSINLETYYSVMKLLSFTFIYNTLYFSTAFACVLYYYLYCADLLWLFIVLDFLLVLHSSYLTYRTAKLRSQMSKVLQSVTDFLFQRKDAETRENIEVVAL</sequence>
<evidence type="ECO:0000256" key="10">
    <source>
        <dbReference type="ARBA" id="ARBA00023224"/>
    </source>
</evidence>
<dbReference type="Proteomes" id="UP000770717">
    <property type="component" value="Unassembled WGS sequence"/>
</dbReference>
<gene>
    <name evidence="14" type="ORF">GDO78_014100</name>
</gene>
<evidence type="ECO:0000256" key="7">
    <source>
        <dbReference type="ARBA" id="ARBA00023040"/>
    </source>
</evidence>
<comment type="caution">
    <text evidence="14">The sequence shown here is derived from an EMBL/GenBank/DDBJ whole genome shotgun (WGS) entry which is preliminary data.</text>
</comment>
<keyword evidence="3 12" id="KW-0919">Taste</keyword>
<evidence type="ECO:0000256" key="6">
    <source>
        <dbReference type="ARBA" id="ARBA00022989"/>
    </source>
</evidence>
<feature type="transmembrane region" description="Helical" evidence="13">
    <location>
        <begin position="75"/>
        <end position="97"/>
    </location>
</feature>
<evidence type="ECO:0000256" key="12">
    <source>
        <dbReference type="RuleBase" id="RU004424"/>
    </source>
</evidence>
<dbReference type="GO" id="GO:0016020">
    <property type="term" value="C:membrane"/>
    <property type="evidence" value="ECO:0007669"/>
    <property type="project" value="UniProtKB-SubCell"/>
</dbReference>
<dbReference type="GO" id="GO:0004930">
    <property type="term" value="F:G protein-coupled receptor activity"/>
    <property type="evidence" value="ECO:0007669"/>
    <property type="project" value="UniProtKB-KW"/>
</dbReference>
<keyword evidence="5 12" id="KW-0812">Transmembrane</keyword>
<keyword evidence="6 13" id="KW-1133">Transmembrane helix</keyword>
<keyword evidence="10 12" id="KW-0807">Transducer</keyword>
<keyword evidence="15" id="KW-1185">Reference proteome</keyword>
<evidence type="ECO:0000256" key="2">
    <source>
        <dbReference type="ARBA" id="ARBA00007376"/>
    </source>
</evidence>
<comment type="subcellular location">
    <subcellularLocation>
        <location evidence="1 12">Membrane</location>
        <topology evidence="1 12">Multi-pass membrane protein</topology>
    </subcellularLocation>
</comment>
<evidence type="ECO:0000256" key="3">
    <source>
        <dbReference type="ARBA" id="ARBA00022480"/>
    </source>
</evidence>
<evidence type="ECO:0000313" key="15">
    <source>
        <dbReference type="Proteomes" id="UP000770717"/>
    </source>
</evidence>
<feature type="transmembrane region" description="Helical" evidence="13">
    <location>
        <begin position="171"/>
        <end position="198"/>
    </location>
</feature>
<evidence type="ECO:0000256" key="13">
    <source>
        <dbReference type="SAM" id="Phobius"/>
    </source>
</evidence>
<reference evidence="14" key="1">
    <citation type="thesis" date="2020" institute="ProQuest LLC" country="789 East Eisenhower Parkway, Ann Arbor, MI, USA">
        <title>Comparative Genomics and Chromosome Evolution.</title>
        <authorList>
            <person name="Mudd A.B."/>
        </authorList>
    </citation>
    <scope>NUCLEOTIDE SEQUENCE</scope>
    <source>
        <strain evidence="14">HN-11 Male</strain>
        <tissue evidence="14">Kidney and liver</tissue>
    </source>
</reference>
<keyword evidence="4 12" id="KW-0716">Sensory transduction</keyword>
<evidence type="ECO:0000313" key="14">
    <source>
        <dbReference type="EMBL" id="KAG9462451.1"/>
    </source>
</evidence>
<feature type="transmembrane region" description="Helical" evidence="13">
    <location>
        <begin position="124"/>
        <end position="150"/>
    </location>
</feature>
<feature type="transmembrane region" description="Helical" evidence="13">
    <location>
        <begin position="24"/>
        <end position="54"/>
    </location>
</feature>
<dbReference type="AlphaFoldDB" id="A0A8J6B873"/>
<organism evidence="14 15">
    <name type="scientific">Eleutherodactylus coqui</name>
    <name type="common">Puerto Rican coqui</name>
    <dbReference type="NCBI Taxonomy" id="57060"/>
    <lineage>
        <taxon>Eukaryota</taxon>
        <taxon>Metazoa</taxon>
        <taxon>Chordata</taxon>
        <taxon>Craniata</taxon>
        <taxon>Vertebrata</taxon>
        <taxon>Euteleostomi</taxon>
        <taxon>Amphibia</taxon>
        <taxon>Batrachia</taxon>
        <taxon>Anura</taxon>
        <taxon>Neobatrachia</taxon>
        <taxon>Hyloidea</taxon>
        <taxon>Eleutherodactylidae</taxon>
        <taxon>Eleutherodactylinae</taxon>
        <taxon>Eleutherodactylus</taxon>
        <taxon>Eleutherodactylus</taxon>
    </lineage>
</organism>
<proteinExistence type="inferred from homology"/>
<keyword evidence="7 12" id="KW-0297">G-protein coupled receptor</keyword>
<keyword evidence="9 12" id="KW-0675">Receptor</keyword>
<dbReference type="EMBL" id="WNTK01011260">
    <property type="protein sequence ID" value="KAG9462451.1"/>
    <property type="molecule type" value="Genomic_DNA"/>
</dbReference>
<dbReference type="PANTHER" id="PTHR11394">
    <property type="entry name" value="TASTE RECEPTOR TYPE 2"/>
    <property type="match status" value="1"/>
</dbReference>
<dbReference type="OrthoDB" id="8876749at2759"/>
<evidence type="ECO:0000256" key="5">
    <source>
        <dbReference type="ARBA" id="ARBA00022692"/>
    </source>
</evidence>
<keyword evidence="8 12" id="KW-0472">Membrane</keyword>
<dbReference type="Pfam" id="PF05296">
    <property type="entry name" value="TAS2R"/>
    <property type="match status" value="1"/>
</dbReference>
<accession>A0A8J6B873</accession>
<evidence type="ECO:0000256" key="11">
    <source>
        <dbReference type="RuleBase" id="RU004423"/>
    </source>
</evidence>
<dbReference type="PANTHER" id="PTHR11394:SF160">
    <property type="entry name" value="TASTE RECEPTOR TYPE 2"/>
    <property type="match status" value="1"/>
</dbReference>
<dbReference type="InterPro" id="IPR007960">
    <property type="entry name" value="TAS2R"/>
</dbReference>